<dbReference type="AlphaFoldDB" id="A0A0B2RE32"/>
<protein>
    <recommendedName>
        <fullName evidence="1">N-acetyltransferase domain-containing protein</fullName>
    </recommendedName>
</protein>
<proteinExistence type="predicted"/>
<accession>A0A0B2RE32</accession>
<dbReference type="SUPFAM" id="SSF55729">
    <property type="entry name" value="Acyl-CoA N-acyltransferases (Nat)"/>
    <property type="match status" value="1"/>
</dbReference>
<organism evidence="2">
    <name type="scientific">Glycine soja</name>
    <name type="common">Wild soybean</name>
    <dbReference type="NCBI Taxonomy" id="3848"/>
    <lineage>
        <taxon>Eukaryota</taxon>
        <taxon>Viridiplantae</taxon>
        <taxon>Streptophyta</taxon>
        <taxon>Embryophyta</taxon>
        <taxon>Tracheophyta</taxon>
        <taxon>Spermatophyta</taxon>
        <taxon>Magnoliopsida</taxon>
        <taxon>eudicotyledons</taxon>
        <taxon>Gunneridae</taxon>
        <taxon>Pentapetalae</taxon>
        <taxon>rosids</taxon>
        <taxon>fabids</taxon>
        <taxon>Fabales</taxon>
        <taxon>Fabaceae</taxon>
        <taxon>Papilionoideae</taxon>
        <taxon>50 kb inversion clade</taxon>
        <taxon>NPAAA clade</taxon>
        <taxon>indigoferoid/millettioid clade</taxon>
        <taxon>Phaseoleae</taxon>
        <taxon>Glycine</taxon>
        <taxon>Glycine subgen. Soja</taxon>
    </lineage>
</organism>
<name>A0A0B2RE32_GLYSO</name>
<reference evidence="2" key="1">
    <citation type="submission" date="2014-07" db="EMBL/GenBank/DDBJ databases">
        <title>Identification of a novel salt tolerance gene in wild soybean by whole-genome sequencing.</title>
        <authorList>
            <person name="Lam H.-M."/>
            <person name="Qi X."/>
            <person name="Li M.-W."/>
            <person name="Liu X."/>
            <person name="Xie M."/>
            <person name="Ni M."/>
            <person name="Xu X."/>
        </authorList>
    </citation>
    <scope>NUCLEOTIDE SEQUENCE [LARGE SCALE GENOMIC DNA]</scope>
    <source>
        <tissue evidence="2">Root</tissue>
    </source>
</reference>
<dbReference type="InterPro" id="IPR052810">
    <property type="entry name" value="Plant_NAT"/>
</dbReference>
<dbReference type="Proteomes" id="UP000053555">
    <property type="component" value="Unassembled WGS sequence"/>
</dbReference>
<sequence length="142" mass="16058">MGTLSRPFLKMGCILGLGVSPTYRRKGVALRLVTVAEEWMARNGVEHALLATENKNDASKNLFTIKSNYVNLSSLVIFVQPISSLTKQISMDIKIDRVDIDLAISLYKRTMRTKDLYPLDKDVIPKEKLSLGTWVCYYKEEG</sequence>
<dbReference type="PANTHER" id="PTHR47370:SF4">
    <property type="entry name" value="N-ACETYLTRANSFERASE HLS1-LIKE-RELATED"/>
    <property type="match status" value="1"/>
</dbReference>
<evidence type="ECO:0000259" key="1">
    <source>
        <dbReference type="PROSITE" id="PS51186"/>
    </source>
</evidence>
<feature type="domain" description="N-acetyltransferase" evidence="1">
    <location>
        <begin position="1"/>
        <end position="142"/>
    </location>
</feature>
<dbReference type="Pfam" id="PF00583">
    <property type="entry name" value="Acetyltransf_1"/>
    <property type="match status" value="1"/>
</dbReference>
<dbReference type="EMBL" id="KN651565">
    <property type="protein sequence ID" value="KHN30624.1"/>
    <property type="molecule type" value="Genomic_DNA"/>
</dbReference>
<dbReference type="GO" id="GO:0016747">
    <property type="term" value="F:acyltransferase activity, transferring groups other than amino-acyl groups"/>
    <property type="evidence" value="ECO:0007669"/>
    <property type="project" value="InterPro"/>
</dbReference>
<dbReference type="PANTHER" id="PTHR47370">
    <property type="entry name" value="ACYL-COA N-ACYLTRANSFERASES (NAT) SUPERFAMILY PROTEIN"/>
    <property type="match status" value="1"/>
</dbReference>
<dbReference type="InterPro" id="IPR016181">
    <property type="entry name" value="Acyl_CoA_acyltransferase"/>
</dbReference>
<dbReference type="CDD" id="cd04301">
    <property type="entry name" value="NAT_SF"/>
    <property type="match status" value="1"/>
</dbReference>
<dbReference type="InterPro" id="IPR000182">
    <property type="entry name" value="GNAT_dom"/>
</dbReference>
<dbReference type="Gene3D" id="3.40.630.30">
    <property type="match status" value="1"/>
</dbReference>
<evidence type="ECO:0000313" key="2">
    <source>
        <dbReference type="EMBL" id="KHN30624.1"/>
    </source>
</evidence>
<gene>
    <name evidence="2" type="ORF">glysoja_049753</name>
</gene>
<dbReference type="PROSITE" id="PS51186">
    <property type="entry name" value="GNAT"/>
    <property type="match status" value="1"/>
</dbReference>